<dbReference type="InterPro" id="IPR020845">
    <property type="entry name" value="AMP-binding_CS"/>
</dbReference>
<dbReference type="Gene3D" id="3.40.50.720">
    <property type="entry name" value="NAD(P)-binding Rossmann-like Domain"/>
    <property type="match status" value="1"/>
</dbReference>
<comment type="pathway">
    <text evidence="3">Amino-acid biosynthesis; L-lysine biosynthesis via AAA pathway; L-lysine from L-alpha-aminoadipate (fungal route): step 1/3.</text>
</comment>
<evidence type="ECO:0000256" key="1">
    <source>
        <dbReference type="ARBA" id="ARBA00001957"/>
    </source>
</evidence>
<accession>A0A8K0JR91</accession>
<dbReference type="Gene3D" id="3.40.50.12780">
    <property type="entry name" value="N-terminal domain of ligase-like"/>
    <property type="match status" value="1"/>
</dbReference>
<dbReference type="Gene3D" id="3.30.559.30">
    <property type="entry name" value="Nonribosomal peptide synthetase, condensation domain"/>
    <property type="match status" value="1"/>
</dbReference>
<evidence type="ECO:0000256" key="13">
    <source>
        <dbReference type="ARBA" id="ARBA00031335"/>
    </source>
</evidence>
<dbReference type="InterPro" id="IPR001242">
    <property type="entry name" value="Condensation_dom"/>
</dbReference>
<dbReference type="PROSITE" id="PS00012">
    <property type="entry name" value="PHOSPHOPANTETHEINE"/>
    <property type="match status" value="1"/>
</dbReference>
<evidence type="ECO:0000256" key="9">
    <source>
        <dbReference type="ARBA" id="ARBA00022605"/>
    </source>
</evidence>
<evidence type="ECO:0000256" key="12">
    <source>
        <dbReference type="ARBA" id="ARBA00023154"/>
    </source>
</evidence>
<comment type="similarity">
    <text evidence="4">Belongs to the ATP-dependent AMP-binding enzyme family.</text>
</comment>
<dbReference type="CDD" id="cd05235">
    <property type="entry name" value="SDR_e1"/>
    <property type="match status" value="1"/>
</dbReference>
<dbReference type="InterPro" id="IPR009081">
    <property type="entry name" value="PP-bd_ACP"/>
</dbReference>
<dbReference type="PANTHER" id="PTHR44845:SF1">
    <property type="entry name" value="L-2-AMINOADIPATE REDUCTASE"/>
    <property type="match status" value="1"/>
</dbReference>
<evidence type="ECO:0000313" key="21">
    <source>
        <dbReference type="Proteomes" id="UP000812966"/>
    </source>
</evidence>
<keyword evidence="9" id="KW-0028">Amino-acid biosynthesis</keyword>
<dbReference type="Pfam" id="PF07993">
    <property type="entry name" value="NAD_binding_4"/>
    <property type="match status" value="1"/>
</dbReference>
<evidence type="ECO:0000256" key="17">
    <source>
        <dbReference type="ARBA" id="ARBA00049537"/>
    </source>
</evidence>
<evidence type="ECO:0000256" key="15">
    <source>
        <dbReference type="ARBA" id="ARBA00048260"/>
    </source>
</evidence>
<evidence type="ECO:0000256" key="8">
    <source>
        <dbReference type="ARBA" id="ARBA00022553"/>
    </source>
</evidence>
<protein>
    <recommendedName>
        <fullName evidence="14">Alpha-aminoadipate reductase</fullName>
        <ecNumber evidence="6">1.2.1.31</ecNumber>
        <ecNumber evidence="5">1.2.1.95</ecNumber>
    </recommendedName>
    <alternativeName>
        <fullName evidence="13">L-aminoadipate-semialdehyde dehydrogenase</fullName>
    </alternativeName>
</protein>
<dbReference type="FunFam" id="3.40.50.720:FF:000787">
    <property type="entry name" value="L-2-aminoadipate reductase"/>
    <property type="match status" value="1"/>
</dbReference>
<dbReference type="PANTHER" id="PTHR44845">
    <property type="entry name" value="CARRIER DOMAIN-CONTAINING PROTEIN"/>
    <property type="match status" value="1"/>
</dbReference>
<dbReference type="InterPro" id="IPR045851">
    <property type="entry name" value="AMP-bd_C_sf"/>
</dbReference>
<dbReference type="Pfam" id="PF00668">
    <property type="entry name" value="Condensation"/>
    <property type="match status" value="1"/>
</dbReference>
<dbReference type="Gene3D" id="1.10.1200.10">
    <property type="entry name" value="ACP-like"/>
    <property type="match status" value="1"/>
</dbReference>
<keyword evidence="10" id="KW-0521">NADP</keyword>
<dbReference type="InterPro" id="IPR036291">
    <property type="entry name" value="NAD(P)-bd_dom_sf"/>
</dbReference>
<dbReference type="GO" id="GO:0019878">
    <property type="term" value="P:lysine biosynthetic process via aminoadipic acid"/>
    <property type="evidence" value="ECO:0007669"/>
    <property type="project" value="UniProtKB-UniPathway"/>
</dbReference>
<feature type="compositionally biased region" description="Acidic residues" evidence="18">
    <location>
        <begin position="810"/>
        <end position="824"/>
    </location>
</feature>
<keyword evidence="7" id="KW-0596">Phosphopantetheine</keyword>
<comment type="cofactor">
    <cofactor evidence="1">
        <name>pantetheine 4'-phosphate</name>
        <dbReference type="ChEBI" id="CHEBI:47942"/>
    </cofactor>
</comment>
<keyword evidence="8" id="KW-0597">Phosphoprotein</keyword>
<name>A0A8K0JR91_9TREE</name>
<evidence type="ECO:0000256" key="6">
    <source>
        <dbReference type="ARBA" id="ARBA00013073"/>
    </source>
</evidence>
<comment type="catalytic activity">
    <reaction evidence="17">
        <text>(S)-2-amino-6-oxohexanoate + NADP(+) + H2O = L-2-aminoadipate + NADPH + 2 H(+)</text>
        <dbReference type="Rhea" id="RHEA:12304"/>
        <dbReference type="ChEBI" id="CHEBI:15377"/>
        <dbReference type="ChEBI" id="CHEBI:15378"/>
        <dbReference type="ChEBI" id="CHEBI:57783"/>
        <dbReference type="ChEBI" id="CHEBI:58321"/>
        <dbReference type="ChEBI" id="CHEBI:58349"/>
        <dbReference type="ChEBI" id="CHEBI:58672"/>
        <dbReference type="EC" id="1.2.1.31"/>
    </reaction>
</comment>
<keyword evidence="11" id="KW-0560">Oxidoreductase</keyword>
<dbReference type="NCBIfam" id="TIGR01746">
    <property type="entry name" value="Thioester-redct"/>
    <property type="match status" value="1"/>
</dbReference>
<evidence type="ECO:0000256" key="14">
    <source>
        <dbReference type="ARBA" id="ARBA00032195"/>
    </source>
</evidence>
<feature type="region of interest" description="Disordered" evidence="18">
    <location>
        <begin position="808"/>
        <end position="828"/>
    </location>
</feature>
<keyword evidence="12" id="KW-0457">Lysine biosynthesis</keyword>
<comment type="catalytic activity">
    <reaction evidence="16">
        <text>(S)-2-amino-6-oxohexanoate + NAD(+) + H2O = L-2-aminoadipate + NADH + 2 H(+)</text>
        <dbReference type="Rhea" id="RHEA:12308"/>
        <dbReference type="ChEBI" id="CHEBI:15377"/>
        <dbReference type="ChEBI" id="CHEBI:15378"/>
        <dbReference type="ChEBI" id="CHEBI:57540"/>
        <dbReference type="ChEBI" id="CHEBI:57945"/>
        <dbReference type="ChEBI" id="CHEBI:58321"/>
        <dbReference type="ChEBI" id="CHEBI:58672"/>
        <dbReference type="EC" id="1.2.1.31"/>
    </reaction>
</comment>
<dbReference type="GO" id="GO:0031177">
    <property type="term" value="F:phosphopantetheine binding"/>
    <property type="evidence" value="ECO:0007669"/>
    <property type="project" value="InterPro"/>
</dbReference>
<gene>
    <name evidence="20" type="ORF">FFLO_00508</name>
</gene>
<dbReference type="InterPro" id="IPR010080">
    <property type="entry name" value="Thioester_reductase-like_dom"/>
</dbReference>
<dbReference type="NCBIfam" id="TIGR01733">
    <property type="entry name" value="AA-adenyl-dom"/>
    <property type="match status" value="1"/>
</dbReference>
<evidence type="ECO:0000256" key="4">
    <source>
        <dbReference type="ARBA" id="ARBA00006432"/>
    </source>
</evidence>
<evidence type="ECO:0000256" key="2">
    <source>
        <dbReference type="ARBA" id="ARBA00003499"/>
    </source>
</evidence>
<comment type="function">
    <text evidence="2">Catalyzes the activation of alpha-aminoadipate by ATP-dependent adenylation and the reduction of activated alpha-aminoadipate by NADPH. The activated alpha-aminoadipate is bound to the phosphopantheinyl group of the enzyme itself before it is reduced to (S)-2-amino-6-oxohexanoate.</text>
</comment>
<dbReference type="InterPro" id="IPR020806">
    <property type="entry name" value="PKS_PP-bd"/>
</dbReference>
<dbReference type="InterPro" id="IPR036736">
    <property type="entry name" value="ACP-like_sf"/>
</dbReference>
<feature type="domain" description="Carrier" evidence="19">
    <location>
        <begin position="902"/>
        <end position="979"/>
    </location>
</feature>
<dbReference type="InterPro" id="IPR014397">
    <property type="entry name" value="Lys2"/>
</dbReference>
<dbReference type="SUPFAM" id="SSF52777">
    <property type="entry name" value="CoA-dependent acyltransferases"/>
    <property type="match status" value="1"/>
</dbReference>
<evidence type="ECO:0000256" key="10">
    <source>
        <dbReference type="ARBA" id="ARBA00022857"/>
    </source>
</evidence>
<organism evidence="20 21">
    <name type="scientific">Filobasidium floriforme</name>
    <dbReference type="NCBI Taxonomy" id="5210"/>
    <lineage>
        <taxon>Eukaryota</taxon>
        <taxon>Fungi</taxon>
        <taxon>Dikarya</taxon>
        <taxon>Basidiomycota</taxon>
        <taxon>Agaricomycotina</taxon>
        <taxon>Tremellomycetes</taxon>
        <taxon>Filobasidiales</taxon>
        <taxon>Filobasidiaceae</taxon>
        <taxon>Filobasidium</taxon>
    </lineage>
</organism>
<evidence type="ECO:0000256" key="11">
    <source>
        <dbReference type="ARBA" id="ARBA00023002"/>
    </source>
</evidence>
<comment type="caution">
    <text evidence="20">The sequence shown here is derived from an EMBL/GenBank/DDBJ whole genome shotgun (WGS) entry which is preliminary data.</text>
</comment>
<sequence>MSQPQGAENKDRLKRWSKRLAASSSLALPTDYPRPTPNKLVEAIKTVSLDRETSESVSRIASSTGSSESQIVLTAFSILLHRYTPDPSLTIQSTHSDSDPASLLLLLDFSNDKATFADVLKEVEGKTKEAQEDAVPIERLMQLNSEKEGGELSGPLFRVRYVQLGGDAQQGRDSIHGAVESDRRHGLAAATSLTTDITLFYSPSTSTVSLSYNSLLFTPSRSEHLLSSLSLLLQQVAQASSTGVAIATIPLRTPEQGSVLPDPKKDLDWCGFKGAITDIFHKNAKTHPEKPCVIQSGSSMEGSVATITPSGASTERTTFTYRQIDEASNILAHSLVQSGVERGEVVMVYAARSVELVVCVMGVLKAGGVFSVIDPAYPPSRQTVYLQVSSPRALLIISSAGTLHPTVSNYIKENLSLRTMIPAISLSPSGQLTGSHANSGSGEDVLDAYRSQASSKPDIVLGPDSHATLSFTSGSTGIPKGVKGRHYSLTHFFPWMSERFQLGSDAKFTMLSGIAHDPIQRDIFTPLFLGAELHVPTADDIGTPGRLAEWMADSEVTVTHLTPAMGQLLSAQATRQIPTLKNAFFVGDVLTKRDCHRLQSLASNVRIINMYGTTETQRAVSYFAIPPVSQDSTFMTNQKDIMPAGQGMIDVQLLVVNRADRDIPCAVGEIGEIYVRSGGLAEGYLDADATKEKFVMNWFGEGVERQDTIADKPEGKYWKGIRDRMYRTGDLGRYLPDGTVECTGRADDQIKIRGFRIELGEIDTHLSRHPLVRENVTLVRRDKNEEKILVSYFVPMGGKDLDSMISASEVEQEDVEDANDDEEGESRRDVKAEIAKGLRRYRKLIKDMKEHLKKKLPSYSVPTVFIPLSRMPLNPNGKIDKPALPFPDTALQAPVSASAKSQKLTPTQKTIHDVWMSLLPAPPGAIELDENFFDLGGHSILATRATFELRKAFVVDVPLGLVFDQPTIGGLASSIEALRNDDLGFAGDASNQPKGHQGPAVDTDYAKDVDVLLPSLPEKFAELPADYATKKVTVFLTGATGFLGAFILNDLLAKRSDRVAKVICLVRAKSSDEAMKRLEESGQGRGVWDSKWQSEGKVEAVVGDLSEDNFGLSDSEWTRCAEQADAVLHNGAVVHWVYPYSKMRSANVLSTITALRLCTEHHSKSFSFVSTTATVEAEHYVTMADAIVEAGGRGLPESDDLEGSRTTLTTGYGQSKWVAEKLIMEAGKRGLSGWTVRPSYIVGDSKTAVTNTDDFIWRLVKGCIQLGLMPDINNTINMVPVDHVALLASLSAIYPPQETSFAVAQVSAHPKIRFNDFLSALPLYGYPVDRCEYLLWRRKLEQHVLEVQDNALFPLLHFVLDDLPTSTKAAELDDTNAQALATGAGEKSGASVGDEEMGRYIAWLIRAGFLDAPPNKGAKPLPELSGGAIKAIGRTGGH</sequence>
<dbReference type="PROSITE" id="PS00455">
    <property type="entry name" value="AMP_BINDING"/>
    <property type="match status" value="1"/>
</dbReference>
<evidence type="ECO:0000256" key="16">
    <source>
        <dbReference type="ARBA" id="ARBA00048414"/>
    </source>
</evidence>
<reference evidence="20" key="1">
    <citation type="submission" date="2020-04" db="EMBL/GenBank/DDBJ databases">
        <title>Analysis of mating type loci in Filobasidium floriforme.</title>
        <authorList>
            <person name="Nowrousian M."/>
        </authorList>
    </citation>
    <scope>NUCLEOTIDE SEQUENCE</scope>
    <source>
        <strain evidence="20">CBS 6242</strain>
    </source>
</reference>
<dbReference type="InterPro" id="IPR000873">
    <property type="entry name" value="AMP-dep_synth/lig_dom"/>
</dbReference>
<dbReference type="EC" id="1.2.1.95" evidence="5"/>
<dbReference type="UniPathway" id="UPA00033">
    <property type="reaction ID" value="UER00032"/>
</dbReference>
<evidence type="ECO:0000256" key="7">
    <source>
        <dbReference type="ARBA" id="ARBA00022450"/>
    </source>
</evidence>
<evidence type="ECO:0000256" key="3">
    <source>
        <dbReference type="ARBA" id="ARBA00004827"/>
    </source>
</evidence>
<dbReference type="SMART" id="SM00823">
    <property type="entry name" value="PKS_PP"/>
    <property type="match status" value="1"/>
</dbReference>
<dbReference type="SUPFAM" id="SSF56801">
    <property type="entry name" value="Acetyl-CoA synthetase-like"/>
    <property type="match status" value="1"/>
</dbReference>
<evidence type="ECO:0000313" key="20">
    <source>
        <dbReference type="EMBL" id="KAG7571492.1"/>
    </source>
</evidence>
<dbReference type="InterPro" id="IPR013120">
    <property type="entry name" value="FAR_NAD-bd"/>
</dbReference>
<dbReference type="Gene3D" id="3.30.300.30">
    <property type="match status" value="1"/>
</dbReference>
<dbReference type="Pfam" id="PF00501">
    <property type="entry name" value="AMP-binding"/>
    <property type="match status" value="1"/>
</dbReference>
<dbReference type="SUPFAM" id="SSF47336">
    <property type="entry name" value="ACP-like"/>
    <property type="match status" value="1"/>
</dbReference>
<dbReference type="InterPro" id="IPR010071">
    <property type="entry name" value="AA_adenyl_dom"/>
</dbReference>
<dbReference type="Proteomes" id="UP000812966">
    <property type="component" value="Unassembled WGS sequence"/>
</dbReference>
<dbReference type="NCBIfam" id="TIGR03443">
    <property type="entry name" value="alpha_am_amid"/>
    <property type="match status" value="1"/>
</dbReference>
<dbReference type="EMBL" id="JABELV010000006">
    <property type="protein sequence ID" value="KAG7571492.1"/>
    <property type="molecule type" value="Genomic_DNA"/>
</dbReference>
<evidence type="ECO:0000256" key="5">
    <source>
        <dbReference type="ARBA" id="ARBA00012913"/>
    </source>
</evidence>
<dbReference type="PROSITE" id="PS50075">
    <property type="entry name" value="CARRIER"/>
    <property type="match status" value="1"/>
</dbReference>
<dbReference type="SUPFAM" id="SSF51735">
    <property type="entry name" value="NAD(P)-binding Rossmann-fold domains"/>
    <property type="match status" value="1"/>
</dbReference>
<evidence type="ECO:0000259" key="19">
    <source>
        <dbReference type="PROSITE" id="PS50075"/>
    </source>
</evidence>
<dbReference type="InterPro" id="IPR042099">
    <property type="entry name" value="ANL_N_sf"/>
</dbReference>
<dbReference type="PIRSF" id="PIRSF001617">
    <property type="entry name" value="Alpha-AR"/>
    <property type="match status" value="1"/>
</dbReference>
<evidence type="ECO:0000256" key="18">
    <source>
        <dbReference type="SAM" id="MobiDB-lite"/>
    </source>
</evidence>
<dbReference type="EC" id="1.2.1.31" evidence="6"/>
<proteinExistence type="inferred from homology"/>
<comment type="catalytic activity">
    <reaction evidence="15">
        <text>(S)-2-amino-6-oxohexanoate + AMP + diphosphate + NADP(+) = L-2-aminoadipate + ATP + NADPH + H(+)</text>
        <dbReference type="Rhea" id="RHEA:46936"/>
        <dbReference type="ChEBI" id="CHEBI:15378"/>
        <dbReference type="ChEBI" id="CHEBI:30616"/>
        <dbReference type="ChEBI" id="CHEBI:33019"/>
        <dbReference type="ChEBI" id="CHEBI:57783"/>
        <dbReference type="ChEBI" id="CHEBI:58321"/>
        <dbReference type="ChEBI" id="CHEBI:58349"/>
        <dbReference type="ChEBI" id="CHEBI:58672"/>
        <dbReference type="ChEBI" id="CHEBI:456215"/>
        <dbReference type="EC" id="1.2.1.95"/>
    </reaction>
</comment>
<dbReference type="GO" id="GO:0004043">
    <property type="term" value="F:L-aminoadipate-semialdehyde dehydrogenase [NAD(P)+] activity"/>
    <property type="evidence" value="ECO:0007669"/>
    <property type="project" value="UniProtKB-EC"/>
</dbReference>
<keyword evidence="21" id="KW-1185">Reference proteome</keyword>
<dbReference type="InterPro" id="IPR006162">
    <property type="entry name" value="Ppantetheine_attach_site"/>
</dbReference>
<dbReference type="Pfam" id="PF00550">
    <property type="entry name" value="PP-binding"/>
    <property type="match status" value="1"/>
</dbReference>